<organism evidence="1 2">
    <name type="scientific">Achromobacter spanius</name>
    <dbReference type="NCBI Taxonomy" id="217203"/>
    <lineage>
        <taxon>Bacteria</taxon>
        <taxon>Pseudomonadati</taxon>
        <taxon>Pseudomonadota</taxon>
        <taxon>Betaproteobacteria</taxon>
        <taxon>Burkholderiales</taxon>
        <taxon>Alcaligenaceae</taxon>
        <taxon>Achromobacter</taxon>
    </lineage>
</organism>
<evidence type="ECO:0008006" key="3">
    <source>
        <dbReference type="Google" id="ProtNLM"/>
    </source>
</evidence>
<accession>A0A2S5GY58</accession>
<protein>
    <recommendedName>
        <fullName evidence="3">SMI1/KNR4 family protein</fullName>
    </recommendedName>
</protein>
<evidence type="ECO:0000313" key="1">
    <source>
        <dbReference type="EMBL" id="PPA77926.1"/>
    </source>
</evidence>
<dbReference type="Gene3D" id="3.40.1580.10">
    <property type="entry name" value="SMI1/KNR4-like"/>
    <property type="match status" value="1"/>
</dbReference>
<dbReference type="AlphaFoldDB" id="A0A2S5GY58"/>
<comment type="caution">
    <text evidence="1">The sequence shown here is derived from an EMBL/GenBank/DDBJ whole genome shotgun (WGS) entry which is preliminary data.</text>
</comment>
<sequence length="149" mass="16433">MSRIDDLRDRYVALNGLRPAAKEFLNSMENGLGVTLPAAFREVCDFFDGTGINAISLFSLTERAATLNPLAETIRLRARSGIPHDYLAIGEPAESLLVMKCAGDGGVLWVDALDVGRIETENFLAPVDSWACFLDFFEFLLDEEEADRS</sequence>
<dbReference type="EMBL" id="PREU01000001">
    <property type="protein sequence ID" value="PPA77926.1"/>
    <property type="molecule type" value="Genomic_DNA"/>
</dbReference>
<gene>
    <name evidence="1" type="ORF">C4E15_01130</name>
</gene>
<dbReference type="Proteomes" id="UP000239990">
    <property type="component" value="Unassembled WGS sequence"/>
</dbReference>
<proteinExistence type="predicted"/>
<dbReference type="OrthoDB" id="4103969at2"/>
<dbReference type="SUPFAM" id="SSF160631">
    <property type="entry name" value="SMI1/KNR4-like"/>
    <property type="match status" value="1"/>
</dbReference>
<reference evidence="1 2" key="1">
    <citation type="submission" date="2018-02" db="EMBL/GenBank/DDBJ databases">
        <title>Draft Genome of Achromobacter spanius stain 6.</title>
        <authorList>
            <person name="Gunasekera T.S."/>
            <person name="Radwan O."/>
            <person name="Ruiz O.N."/>
        </authorList>
    </citation>
    <scope>NUCLEOTIDE SEQUENCE [LARGE SCALE GENOMIC DNA]</scope>
    <source>
        <strain evidence="1 2">6</strain>
    </source>
</reference>
<name>A0A2S5GY58_9BURK</name>
<dbReference type="RefSeq" id="WP_104141873.1">
    <property type="nucleotide sequence ID" value="NZ_PREU01000001.1"/>
</dbReference>
<evidence type="ECO:0000313" key="2">
    <source>
        <dbReference type="Proteomes" id="UP000239990"/>
    </source>
</evidence>
<dbReference type="InterPro" id="IPR037883">
    <property type="entry name" value="Knr4/Smi1-like_sf"/>
</dbReference>